<gene>
    <name evidence="1" type="ORF">EYF80_034012</name>
</gene>
<evidence type="ECO:0000313" key="1">
    <source>
        <dbReference type="EMBL" id="TNN55764.1"/>
    </source>
</evidence>
<name>A0A4Z2GT30_9TELE</name>
<keyword evidence="2" id="KW-1185">Reference proteome</keyword>
<protein>
    <submittedName>
        <fullName evidence="1">Uncharacterized protein</fullName>
    </submittedName>
</protein>
<organism evidence="1 2">
    <name type="scientific">Liparis tanakae</name>
    <name type="common">Tanaka's snailfish</name>
    <dbReference type="NCBI Taxonomy" id="230148"/>
    <lineage>
        <taxon>Eukaryota</taxon>
        <taxon>Metazoa</taxon>
        <taxon>Chordata</taxon>
        <taxon>Craniata</taxon>
        <taxon>Vertebrata</taxon>
        <taxon>Euteleostomi</taxon>
        <taxon>Actinopterygii</taxon>
        <taxon>Neopterygii</taxon>
        <taxon>Teleostei</taxon>
        <taxon>Neoteleostei</taxon>
        <taxon>Acanthomorphata</taxon>
        <taxon>Eupercaria</taxon>
        <taxon>Perciformes</taxon>
        <taxon>Cottioidei</taxon>
        <taxon>Cottales</taxon>
        <taxon>Liparidae</taxon>
        <taxon>Liparis</taxon>
    </lineage>
</organism>
<reference evidence="1 2" key="1">
    <citation type="submission" date="2019-03" db="EMBL/GenBank/DDBJ databases">
        <title>First draft genome of Liparis tanakae, snailfish: a comprehensive survey of snailfish specific genes.</title>
        <authorList>
            <person name="Kim W."/>
            <person name="Song I."/>
            <person name="Jeong J.-H."/>
            <person name="Kim D."/>
            <person name="Kim S."/>
            <person name="Ryu S."/>
            <person name="Song J.Y."/>
            <person name="Lee S.K."/>
        </authorList>
    </citation>
    <scope>NUCLEOTIDE SEQUENCE [LARGE SCALE GENOMIC DNA]</scope>
    <source>
        <tissue evidence="1">Muscle</tissue>
    </source>
</reference>
<dbReference type="EMBL" id="SRLO01000446">
    <property type="protein sequence ID" value="TNN55764.1"/>
    <property type="molecule type" value="Genomic_DNA"/>
</dbReference>
<dbReference type="Proteomes" id="UP000314294">
    <property type="component" value="Unassembled WGS sequence"/>
</dbReference>
<accession>A0A4Z2GT30</accession>
<comment type="caution">
    <text evidence="1">The sequence shown here is derived from an EMBL/GenBank/DDBJ whole genome shotgun (WGS) entry which is preliminary data.</text>
</comment>
<sequence length="129" mass="14027">MNRCGDGVVVKDGLAGFNSTAHKQNAVCGSPRGPYCKSLIPATAEATTLPLDPWFKRHTPKPLIVIAALLYCRPFTRTDYRRAHACKWTRAADLHVTGRSPDSQTLTPQGMGSVTCAYTPLNTLTDNPK</sequence>
<evidence type="ECO:0000313" key="2">
    <source>
        <dbReference type="Proteomes" id="UP000314294"/>
    </source>
</evidence>
<proteinExistence type="predicted"/>
<dbReference type="AlphaFoldDB" id="A0A4Z2GT30"/>